<evidence type="ECO:0000313" key="2">
    <source>
        <dbReference type="Proteomes" id="UP000014629"/>
    </source>
</evidence>
<evidence type="ECO:0000313" key="1">
    <source>
        <dbReference type="EMBL" id="EPH41916.1"/>
    </source>
</evidence>
<gene>
    <name evidence="1" type="ORF">STRAU_5016</name>
</gene>
<dbReference type="EMBL" id="AOPZ01000274">
    <property type="protein sequence ID" value="EPH41916.1"/>
    <property type="molecule type" value="Genomic_DNA"/>
</dbReference>
<keyword evidence="2" id="KW-1185">Reference proteome</keyword>
<name>S3ZE12_9ACTN</name>
<dbReference type="PATRIC" id="fig|1286094.4.peg.4959"/>
<sequence>MLVEETAAATALVRRHVQQVEGLTPHISAEVRDLDASYRKAAGA</sequence>
<dbReference type="AlphaFoldDB" id="S3ZE12"/>
<organism evidence="1 2">
    <name type="scientific">Streptomyces aurantiacus JA 4570</name>
    <dbReference type="NCBI Taxonomy" id="1286094"/>
    <lineage>
        <taxon>Bacteria</taxon>
        <taxon>Bacillati</taxon>
        <taxon>Actinomycetota</taxon>
        <taxon>Actinomycetes</taxon>
        <taxon>Kitasatosporales</taxon>
        <taxon>Streptomycetaceae</taxon>
        <taxon>Streptomyces</taxon>
        <taxon>Streptomyces aurantiacus group</taxon>
    </lineage>
</organism>
<protein>
    <submittedName>
        <fullName evidence="1">Uncharacterized protein</fullName>
    </submittedName>
</protein>
<dbReference type="RefSeq" id="WP_016643140.1">
    <property type="nucleotide sequence ID" value="NZ_AOPZ01000274.1"/>
</dbReference>
<accession>S3ZE12</accession>
<reference evidence="1 2" key="1">
    <citation type="submission" date="2013-02" db="EMBL/GenBank/DDBJ databases">
        <title>Draft Genome Sequence of Streptomyces aurantiacus, Which Produces Setomimycin.</title>
        <authorList>
            <person name="Gruening B.A."/>
            <person name="Praeg A."/>
            <person name="Erxleben A."/>
            <person name="Guenther S."/>
            <person name="Mueller M."/>
        </authorList>
    </citation>
    <scope>NUCLEOTIDE SEQUENCE [LARGE SCALE GENOMIC DNA]</scope>
    <source>
        <strain evidence="1 2">JA 4570</strain>
    </source>
</reference>
<dbReference type="Proteomes" id="UP000014629">
    <property type="component" value="Unassembled WGS sequence"/>
</dbReference>
<proteinExistence type="predicted"/>
<comment type="caution">
    <text evidence="1">The sequence shown here is derived from an EMBL/GenBank/DDBJ whole genome shotgun (WGS) entry which is preliminary data.</text>
</comment>